<keyword evidence="3" id="KW-1185">Reference proteome</keyword>
<evidence type="ECO:0000256" key="1">
    <source>
        <dbReference type="SAM" id="MobiDB-lite"/>
    </source>
</evidence>
<organism evidence="2 3">
    <name type="scientific">Melipona bicolor</name>
    <dbReference type="NCBI Taxonomy" id="60889"/>
    <lineage>
        <taxon>Eukaryota</taxon>
        <taxon>Metazoa</taxon>
        <taxon>Ecdysozoa</taxon>
        <taxon>Arthropoda</taxon>
        <taxon>Hexapoda</taxon>
        <taxon>Insecta</taxon>
        <taxon>Pterygota</taxon>
        <taxon>Neoptera</taxon>
        <taxon>Endopterygota</taxon>
        <taxon>Hymenoptera</taxon>
        <taxon>Apocrita</taxon>
        <taxon>Aculeata</taxon>
        <taxon>Apoidea</taxon>
        <taxon>Anthophila</taxon>
        <taxon>Apidae</taxon>
        <taxon>Melipona</taxon>
    </lineage>
</organism>
<name>A0AA40GG41_9HYME</name>
<feature type="non-terminal residue" evidence="2">
    <location>
        <position position="1"/>
    </location>
</feature>
<protein>
    <submittedName>
        <fullName evidence="2">Uncharacterized protein</fullName>
    </submittedName>
</protein>
<gene>
    <name evidence="2" type="ORF">K0M31_001724</name>
</gene>
<dbReference type="EMBL" id="JAHYIQ010000001">
    <property type="protein sequence ID" value="KAK1137201.1"/>
    <property type="molecule type" value="Genomic_DNA"/>
</dbReference>
<dbReference type="Proteomes" id="UP001177670">
    <property type="component" value="Unassembled WGS sequence"/>
</dbReference>
<evidence type="ECO:0000313" key="2">
    <source>
        <dbReference type="EMBL" id="KAK1137201.1"/>
    </source>
</evidence>
<dbReference type="AlphaFoldDB" id="A0AA40GG41"/>
<sequence>LLTSSEIEWVDFVVCLFVAIKDSRAESNRIRGEREIRFVSRILLEFACRSLCRTSANPGKKREHERKRRQDSERERERVIRVVLTDHLAYTRNTHGYSDTSGLFFVWTRKSDICVKIYIRTFESGSPLTCNKNFLRSTGDIGMGV</sequence>
<reference evidence="2" key="1">
    <citation type="submission" date="2021-10" db="EMBL/GenBank/DDBJ databases">
        <title>Melipona bicolor Genome sequencing and assembly.</title>
        <authorList>
            <person name="Araujo N.S."/>
            <person name="Arias M.C."/>
        </authorList>
    </citation>
    <scope>NUCLEOTIDE SEQUENCE</scope>
    <source>
        <strain evidence="2">USP_2M_L1-L4_2017</strain>
        <tissue evidence="2">Whole body</tissue>
    </source>
</reference>
<evidence type="ECO:0000313" key="3">
    <source>
        <dbReference type="Proteomes" id="UP001177670"/>
    </source>
</evidence>
<proteinExistence type="predicted"/>
<comment type="caution">
    <text evidence="2">The sequence shown here is derived from an EMBL/GenBank/DDBJ whole genome shotgun (WGS) entry which is preliminary data.</text>
</comment>
<accession>A0AA40GG41</accession>
<feature type="region of interest" description="Disordered" evidence="1">
    <location>
        <begin position="55"/>
        <end position="75"/>
    </location>
</feature>